<gene>
    <name evidence="1" type="ORF">SAMN06295900_12814</name>
</gene>
<organism evidence="1 2">
    <name type="scientific">Trinickia caryophylli</name>
    <name type="common">Paraburkholderia caryophylli</name>
    <dbReference type="NCBI Taxonomy" id="28094"/>
    <lineage>
        <taxon>Bacteria</taxon>
        <taxon>Pseudomonadati</taxon>
        <taxon>Pseudomonadota</taxon>
        <taxon>Betaproteobacteria</taxon>
        <taxon>Burkholderiales</taxon>
        <taxon>Burkholderiaceae</taxon>
        <taxon>Trinickia</taxon>
    </lineage>
</organism>
<proteinExistence type="predicted"/>
<dbReference type="Proteomes" id="UP000192911">
    <property type="component" value="Unassembled WGS sequence"/>
</dbReference>
<evidence type="ECO:0000313" key="2">
    <source>
        <dbReference type="Proteomes" id="UP000192911"/>
    </source>
</evidence>
<accession>A0A1X7HBX0</accession>
<reference evidence="2" key="1">
    <citation type="submission" date="2017-04" db="EMBL/GenBank/DDBJ databases">
        <authorList>
            <person name="Varghese N."/>
            <person name="Submissions S."/>
        </authorList>
    </citation>
    <scope>NUCLEOTIDE SEQUENCE [LARGE SCALE GENOMIC DNA]</scope>
    <source>
        <strain evidence="2">Ballard 720</strain>
    </source>
</reference>
<protein>
    <submittedName>
        <fullName evidence="1">Uncharacterized protein</fullName>
    </submittedName>
</protein>
<evidence type="ECO:0000313" key="1">
    <source>
        <dbReference type="EMBL" id="SMF82858.1"/>
    </source>
</evidence>
<dbReference type="EMBL" id="FXAH01000028">
    <property type="protein sequence ID" value="SMF82858.1"/>
    <property type="molecule type" value="Genomic_DNA"/>
</dbReference>
<dbReference type="AlphaFoldDB" id="A0A1X7HBX0"/>
<name>A0A1X7HBX0_TRICW</name>
<sequence>MNVQQLRALFAETKQILDAEGYVFVDRDFDLDHYMSQTLELREASARYGKVFPEHVDPLSYDAETFDMRSFIIGTLGGAKANDAESS</sequence>
<keyword evidence="2" id="KW-1185">Reference proteome</keyword>